<accession>A0A401FQX7</accession>
<dbReference type="InterPro" id="IPR011005">
    <property type="entry name" value="Dihydropteroate_synth-like_sf"/>
</dbReference>
<dbReference type="OrthoDB" id="9803687at2"/>
<dbReference type="GO" id="GO:0008705">
    <property type="term" value="F:methionine synthase activity"/>
    <property type="evidence" value="ECO:0007669"/>
    <property type="project" value="TreeGrafter"/>
</dbReference>
<dbReference type="GO" id="GO:0046872">
    <property type="term" value="F:metal ion binding"/>
    <property type="evidence" value="ECO:0007669"/>
    <property type="project" value="UniProtKB-KW"/>
</dbReference>
<comment type="similarity">
    <text evidence="1">Belongs to the vitamin-B12 dependent methionine synthase family.</text>
</comment>
<keyword evidence="4" id="KW-0808">Transferase</keyword>
<dbReference type="Pfam" id="PF00809">
    <property type="entry name" value="Pterin_bind"/>
    <property type="match status" value="1"/>
</dbReference>
<evidence type="ECO:0000256" key="2">
    <source>
        <dbReference type="ARBA" id="ARBA00022603"/>
    </source>
</evidence>
<comment type="caution">
    <text evidence="8">The sequence shown here is derived from an EMBL/GenBank/DDBJ whole genome shotgun (WGS) entry which is preliminary data.</text>
</comment>
<dbReference type="SUPFAM" id="SSF51717">
    <property type="entry name" value="Dihydropteroate synthetase-like"/>
    <property type="match status" value="1"/>
</dbReference>
<evidence type="ECO:0000256" key="5">
    <source>
        <dbReference type="ARBA" id="ARBA00022723"/>
    </source>
</evidence>
<evidence type="ECO:0000256" key="1">
    <source>
        <dbReference type="ARBA" id="ARBA00010398"/>
    </source>
</evidence>
<gene>
    <name evidence="8" type="ORF">DENIS_0306</name>
</gene>
<dbReference type="GO" id="GO:0046653">
    <property type="term" value="P:tetrahydrofolate metabolic process"/>
    <property type="evidence" value="ECO:0007669"/>
    <property type="project" value="TreeGrafter"/>
</dbReference>
<keyword evidence="5" id="KW-0479">Metal-binding</keyword>
<dbReference type="Gene3D" id="3.20.20.20">
    <property type="entry name" value="Dihydropteroate synthase-like"/>
    <property type="match status" value="1"/>
</dbReference>
<reference evidence="9" key="1">
    <citation type="submission" date="2017-11" db="EMBL/GenBank/DDBJ databases">
        <authorList>
            <person name="Watanabe M."/>
            <person name="Kojima H."/>
        </authorList>
    </citation>
    <scope>NUCLEOTIDE SEQUENCE [LARGE SCALE GENOMIC DNA]</scope>
    <source>
        <strain evidence="9">Tokyo 01</strain>
    </source>
</reference>
<evidence type="ECO:0000259" key="7">
    <source>
        <dbReference type="PROSITE" id="PS50972"/>
    </source>
</evidence>
<dbReference type="PANTHER" id="PTHR45833">
    <property type="entry name" value="METHIONINE SYNTHASE"/>
    <property type="match status" value="1"/>
</dbReference>
<dbReference type="GO" id="GO:0032259">
    <property type="term" value="P:methylation"/>
    <property type="evidence" value="ECO:0007669"/>
    <property type="project" value="UniProtKB-KW"/>
</dbReference>
<organism evidence="8 9">
    <name type="scientific">Desulfonema ishimotonii</name>
    <dbReference type="NCBI Taxonomy" id="45657"/>
    <lineage>
        <taxon>Bacteria</taxon>
        <taxon>Pseudomonadati</taxon>
        <taxon>Thermodesulfobacteriota</taxon>
        <taxon>Desulfobacteria</taxon>
        <taxon>Desulfobacterales</taxon>
        <taxon>Desulfococcaceae</taxon>
        <taxon>Desulfonema</taxon>
    </lineage>
</organism>
<protein>
    <submittedName>
        <fullName evidence="8">Methyltetrahydrofolate:corrinoid methyltransfera se</fullName>
    </submittedName>
</protein>
<evidence type="ECO:0000256" key="4">
    <source>
        <dbReference type="ARBA" id="ARBA00022679"/>
    </source>
</evidence>
<reference evidence="9" key="2">
    <citation type="submission" date="2019-01" db="EMBL/GenBank/DDBJ databases">
        <title>Genome sequence of Desulfonema ishimotonii strain Tokyo 01.</title>
        <authorList>
            <person name="Fukui M."/>
        </authorList>
    </citation>
    <scope>NUCLEOTIDE SEQUENCE [LARGE SCALE GENOMIC DNA]</scope>
    <source>
        <strain evidence="9">Tokyo 01</strain>
    </source>
</reference>
<name>A0A401FQX7_9BACT</name>
<dbReference type="EMBL" id="BEXT01000001">
    <property type="protein sequence ID" value="GBC59367.1"/>
    <property type="molecule type" value="Genomic_DNA"/>
</dbReference>
<evidence type="ECO:0000256" key="6">
    <source>
        <dbReference type="ARBA" id="ARBA00023285"/>
    </source>
</evidence>
<dbReference type="GO" id="GO:0031419">
    <property type="term" value="F:cobalamin binding"/>
    <property type="evidence" value="ECO:0007669"/>
    <property type="project" value="UniProtKB-KW"/>
</dbReference>
<dbReference type="RefSeq" id="WP_124326889.1">
    <property type="nucleotide sequence ID" value="NZ_BEXT01000001.1"/>
</dbReference>
<keyword evidence="6" id="KW-0170">Cobalt</keyword>
<dbReference type="Proteomes" id="UP000288096">
    <property type="component" value="Unassembled WGS sequence"/>
</dbReference>
<dbReference type="PANTHER" id="PTHR45833:SF1">
    <property type="entry name" value="METHIONINE SYNTHASE"/>
    <property type="match status" value="1"/>
</dbReference>
<keyword evidence="9" id="KW-1185">Reference proteome</keyword>
<feature type="domain" description="Pterin-binding" evidence="7">
    <location>
        <begin position="1"/>
        <end position="265"/>
    </location>
</feature>
<dbReference type="NCBIfam" id="NF005719">
    <property type="entry name" value="PRK07535.1"/>
    <property type="match status" value="1"/>
</dbReference>
<evidence type="ECO:0000313" key="9">
    <source>
        <dbReference type="Proteomes" id="UP000288096"/>
    </source>
</evidence>
<dbReference type="AlphaFoldDB" id="A0A401FQX7"/>
<evidence type="ECO:0000256" key="3">
    <source>
        <dbReference type="ARBA" id="ARBA00022628"/>
    </source>
</evidence>
<proteinExistence type="inferred from homology"/>
<sequence>MIIIGELINASRKAIGAAIEAQDADVIKKVATDQAEAGANYIDVNAGIFVGKEPEYLKWLTQTVQEVTDVPCAIDSPDPKAIEAALEVHKGTPMINSISLEKDRYDNLMPVVAGTDYKVIALCMSDDGMPETVEDRLKIADELVNGLVKNNVKVENIFVDPLVQPMSVNNQFGVEFVNSVEAIMTRFPGIHTACGLSNISYGLPARKFMNQTFMVMAISKGLDGAIMNPLDSKMIANIIAAEALAGKDNFCMNYLKAFRAGKFEM</sequence>
<evidence type="ECO:0000313" key="8">
    <source>
        <dbReference type="EMBL" id="GBC59367.1"/>
    </source>
</evidence>
<dbReference type="GO" id="GO:0050667">
    <property type="term" value="P:homocysteine metabolic process"/>
    <property type="evidence" value="ECO:0007669"/>
    <property type="project" value="TreeGrafter"/>
</dbReference>
<dbReference type="InterPro" id="IPR050554">
    <property type="entry name" value="Met_Synthase/Corrinoid"/>
</dbReference>
<keyword evidence="3" id="KW-0846">Cobalamin</keyword>
<keyword evidence="2" id="KW-0489">Methyltransferase</keyword>
<dbReference type="InterPro" id="IPR000489">
    <property type="entry name" value="Pterin-binding_dom"/>
</dbReference>
<dbReference type="PROSITE" id="PS50972">
    <property type="entry name" value="PTERIN_BINDING"/>
    <property type="match status" value="1"/>
</dbReference>
<dbReference type="GO" id="GO:0005829">
    <property type="term" value="C:cytosol"/>
    <property type="evidence" value="ECO:0007669"/>
    <property type="project" value="TreeGrafter"/>
</dbReference>